<sequence>MNTDLWIVPYRDGWDVIFEGARYAESHHATRDQAIAAGNIRARRDNVDMLVFDSEGRVCMRNALNHDLAFKCR</sequence>
<dbReference type="InterPro" id="IPR018691">
    <property type="entry name" value="DUF2188"/>
</dbReference>
<dbReference type="EMBL" id="CP062804">
    <property type="protein sequence ID" value="QOT80328.1"/>
    <property type="molecule type" value="Genomic_DNA"/>
</dbReference>
<name>A0A643G3Z0_9BURK</name>
<evidence type="ECO:0000313" key="2">
    <source>
        <dbReference type="Proteomes" id="UP000397656"/>
    </source>
</evidence>
<organism evidence="1 2">
    <name type="scientific">Cupriavidus basilensis</name>
    <dbReference type="NCBI Taxonomy" id="68895"/>
    <lineage>
        <taxon>Bacteria</taxon>
        <taxon>Pseudomonadati</taxon>
        <taxon>Pseudomonadota</taxon>
        <taxon>Betaproteobacteria</taxon>
        <taxon>Burkholderiales</taxon>
        <taxon>Burkholderiaceae</taxon>
        <taxon>Cupriavidus</taxon>
    </lineage>
</organism>
<reference evidence="1 2" key="1">
    <citation type="submission" date="2020-10" db="EMBL/GenBank/DDBJ databases">
        <title>Complete genome sequence of Cupriavidus basilensis CCUG 49340T.</title>
        <authorList>
            <person name="Salva-Serra F."/>
            <person name="Donoso R.A."/>
            <person name="Cho K.H."/>
            <person name="Yoo J.A."/>
            <person name="Lee K."/>
            <person name="Yoon S.-H."/>
            <person name="Perez-Pantoja D."/>
            <person name="Moore E.R.B."/>
        </authorList>
    </citation>
    <scope>NUCLEOTIDE SEQUENCE [LARGE SCALE GENOMIC DNA]</scope>
    <source>
        <strain evidence="2">CCUG 49340</strain>
    </source>
</reference>
<dbReference type="AlphaFoldDB" id="A0A643G3Z0"/>
<dbReference type="Pfam" id="PF09954">
    <property type="entry name" value="DUF2188"/>
    <property type="match status" value="1"/>
</dbReference>
<proteinExistence type="predicted"/>
<protein>
    <submittedName>
        <fullName evidence="1">DUF2188 domain-containing protein</fullName>
    </submittedName>
</protein>
<gene>
    <name evidence="1" type="ORF">F7R26_023010</name>
</gene>
<evidence type="ECO:0000313" key="1">
    <source>
        <dbReference type="EMBL" id="QOT80328.1"/>
    </source>
</evidence>
<accession>A0A643G3Z0</accession>
<dbReference type="Proteomes" id="UP000397656">
    <property type="component" value="Chromosome 2"/>
</dbReference>